<dbReference type="GO" id="GO:0003700">
    <property type="term" value="F:DNA-binding transcription factor activity"/>
    <property type="evidence" value="ECO:0007669"/>
    <property type="project" value="InterPro"/>
</dbReference>
<sequence length="340" mass="37305">MKARRRGIAFISMVFHSVKTVVLSIPGRLLFWQSGHLMRGIRETFMTTLNLGNLATFRLVVQRGSFSAAADALGISQPAVSLQVRQLEQFLQTRLLERTGRGIKATAAGMALLAHSEQIDRAVNSAVQSVSAFSQEVNGSLTLGTGATACIHLLPPLLQHLRQQHPLLTVGVTTGNTLDIVRAVEENRLDLGLVTLPVQGRSLAVTAMLDEEFVTIYASRETEMPAVYTPAELQAQPLIAFEAGSGTRDLIDRWFRSAGLAVTPVMQLGSIEAIKRMVRAGLGYSIVPRMAVERVEDRDGLRVHSLAPRLYRQLAVVMRQDKIVTKGIAEMLRLLHTVRL</sequence>
<gene>
    <name evidence="6" type="ORF">KPNJ2_01474</name>
</gene>
<evidence type="ECO:0000256" key="3">
    <source>
        <dbReference type="ARBA" id="ARBA00023125"/>
    </source>
</evidence>
<comment type="similarity">
    <text evidence="1">Belongs to the LysR transcriptional regulatory family.</text>
</comment>
<dbReference type="InterPro" id="IPR036390">
    <property type="entry name" value="WH_DNA-bd_sf"/>
</dbReference>
<dbReference type="FunFam" id="1.10.10.10:FF:000001">
    <property type="entry name" value="LysR family transcriptional regulator"/>
    <property type="match status" value="1"/>
</dbReference>
<proteinExistence type="inferred from homology"/>
<name>W8UE97_KLEPN</name>
<accession>W8UE97</accession>
<dbReference type="CDD" id="cd05466">
    <property type="entry name" value="PBP2_LTTR_substrate"/>
    <property type="match status" value="1"/>
</dbReference>
<dbReference type="EMBL" id="CP006918">
    <property type="protein sequence ID" value="AHM78254.1"/>
    <property type="molecule type" value="Genomic_DNA"/>
</dbReference>
<evidence type="ECO:0000313" key="7">
    <source>
        <dbReference type="Proteomes" id="UP000019586"/>
    </source>
</evidence>
<keyword evidence="2" id="KW-0805">Transcription regulation</keyword>
<evidence type="ECO:0000313" key="6">
    <source>
        <dbReference type="EMBL" id="AHM78254.1"/>
    </source>
</evidence>
<keyword evidence="3" id="KW-0238">DNA-binding</keyword>
<feature type="domain" description="HTH lysR-type" evidence="5">
    <location>
        <begin position="49"/>
        <end position="106"/>
    </location>
</feature>
<dbReference type="PROSITE" id="PS50931">
    <property type="entry name" value="HTH_LYSR"/>
    <property type="match status" value="1"/>
</dbReference>
<dbReference type="PATRIC" id="fig|1420013.3.peg.1409"/>
<keyword evidence="4" id="KW-0804">Transcription</keyword>
<dbReference type="Proteomes" id="UP000019586">
    <property type="component" value="Chromosome"/>
</dbReference>
<dbReference type="SUPFAM" id="SSF53850">
    <property type="entry name" value="Periplasmic binding protein-like II"/>
    <property type="match status" value="1"/>
</dbReference>
<evidence type="ECO:0000256" key="4">
    <source>
        <dbReference type="ARBA" id="ARBA00023163"/>
    </source>
</evidence>
<organism evidence="6 7">
    <name type="scientific">Klebsiella pneumoniae 30684/NJST258_2</name>
    <dbReference type="NCBI Taxonomy" id="1420013"/>
    <lineage>
        <taxon>Bacteria</taxon>
        <taxon>Pseudomonadati</taxon>
        <taxon>Pseudomonadota</taxon>
        <taxon>Gammaproteobacteria</taxon>
        <taxon>Enterobacterales</taxon>
        <taxon>Enterobacteriaceae</taxon>
        <taxon>Klebsiella/Raoultella group</taxon>
        <taxon>Klebsiella</taxon>
        <taxon>Klebsiella pneumoniae complex</taxon>
    </lineage>
</organism>
<dbReference type="InterPro" id="IPR000847">
    <property type="entry name" value="LysR_HTH_N"/>
</dbReference>
<evidence type="ECO:0000256" key="1">
    <source>
        <dbReference type="ARBA" id="ARBA00009437"/>
    </source>
</evidence>
<dbReference type="PRINTS" id="PR00039">
    <property type="entry name" value="HTHLYSR"/>
</dbReference>
<protein>
    <submittedName>
        <fullName evidence="6">Transcriptional regulator, LysR family protein</fullName>
    </submittedName>
</protein>
<dbReference type="GO" id="GO:0000976">
    <property type="term" value="F:transcription cis-regulatory region binding"/>
    <property type="evidence" value="ECO:0007669"/>
    <property type="project" value="TreeGrafter"/>
</dbReference>
<dbReference type="Pfam" id="PF03466">
    <property type="entry name" value="LysR_substrate"/>
    <property type="match status" value="1"/>
</dbReference>
<dbReference type="AlphaFoldDB" id="W8UE97"/>
<dbReference type="InterPro" id="IPR005119">
    <property type="entry name" value="LysR_subst-bd"/>
</dbReference>
<evidence type="ECO:0000259" key="5">
    <source>
        <dbReference type="PROSITE" id="PS50931"/>
    </source>
</evidence>
<dbReference type="PANTHER" id="PTHR30126">
    <property type="entry name" value="HTH-TYPE TRANSCRIPTIONAL REGULATOR"/>
    <property type="match status" value="1"/>
</dbReference>
<dbReference type="Gene3D" id="1.10.10.10">
    <property type="entry name" value="Winged helix-like DNA-binding domain superfamily/Winged helix DNA-binding domain"/>
    <property type="match status" value="1"/>
</dbReference>
<dbReference type="Pfam" id="PF00126">
    <property type="entry name" value="HTH_1"/>
    <property type="match status" value="1"/>
</dbReference>
<dbReference type="KEGG" id="kps:KPNJ2_01474"/>
<dbReference type="PANTHER" id="PTHR30126:SF39">
    <property type="entry name" value="HTH-TYPE TRANSCRIPTIONAL REGULATOR CYSL"/>
    <property type="match status" value="1"/>
</dbReference>
<dbReference type="HOGENOM" id="CLU_039613_6_1_6"/>
<dbReference type="Gene3D" id="3.40.190.10">
    <property type="entry name" value="Periplasmic binding protein-like II"/>
    <property type="match status" value="2"/>
</dbReference>
<evidence type="ECO:0000256" key="2">
    <source>
        <dbReference type="ARBA" id="ARBA00023015"/>
    </source>
</evidence>
<reference evidence="6 7" key="1">
    <citation type="journal article" date="2014" name="Proc. Natl. Acad. Sci. U.S.A.">
        <title>Molecular dissection of the evolution of carbapenem-resistant multilocus sequence type 258 Klebsiella pneumoniae.</title>
        <authorList>
            <person name="Deleo F.R."/>
            <person name="Chen L."/>
            <person name="Porcella S.F."/>
            <person name="Martens C.A."/>
            <person name="Kobayashi S.D."/>
            <person name="Porter A.R."/>
            <person name="Chavda K.D."/>
            <person name="Jacobs M.R."/>
            <person name="Mathema B."/>
            <person name="Olsen R.J."/>
            <person name="Bonomo R.A."/>
            <person name="Musser J.M."/>
            <person name="Kreiswirth B.N."/>
        </authorList>
    </citation>
    <scope>NUCLEOTIDE SEQUENCE [LARGE SCALE GENOMIC DNA]</scope>
    <source>
        <strain evidence="6">30684/NJST258_2</strain>
    </source>
</reference>
<dbReference type="InterPro" id="IPR036388">
    <property type="entry name" value="WH-like_DNA-bd_sf"/>
</dbReference>
<dbReference type="SUPFAM" id="SSF46785">
    <property type="entry name" value="Winged helix' DNA-binding domain"/>
    <property type="match status" value="1"/>
</dbReference>